<evidence type="ECO:0000259" key="1">
    <source>
        <dbReference type="Pfam" id="PF20093"/>
    </source>
</evidence>
<reference evidence="2 3" key="1">
    <citation type="submission" date="2023-11" db="EMBL/GenBank/DDBJ databases">
        <title>Paucibacter sp. nov., isolated from fresh soil in Korea.</title>
        <authorList>
            <person name="Le N.T.T."/>
        </authorList>
    </citation>
    <scope>NUCLEOTIDE SEQUENCE [LARGE SCALE GENOMIC DNA]</scope>
    <source>
        <strain evidence="2 3">R3-3</strain>
    </source>
</reference>
<sequence>MNGTVANMKLHDDPFLVLGEAIAEAPRPPALGAPGGVMVARLQGFDPLGQPLLDELPLLPNQAVEARSTVRLSRNMVGRLVVVCFENADPRRPIVLGVVEPHPLHQTLAAAPLQTRVDGERHVIEADREIVLRCGDASITLTHAGKVLIQGTYILSRSKGYNKIKGAAIDIN</sequence>
<comment type="caution">
    <text evidence="2">The sequence shown here is derived from an EMBL/GenBank/DDBJ whole genome shotgun (WGS) entry which is preliminary data.</text>
</comment>
<dbReference type="EMBL" id="JAXCLA010000001">
    <property type="protein sequence ID" value="MDY0743285.1"/>
    <property type="molecule type" value="Genomic_DNA"/>
</dbReference>
<evidence type="ECO:0000313" key="2">
    <source>
        <dbReference type="EMBL" id="MDY0743285.1"/>
    </source>
</evidence>
<keyword evidence="3" id="KW-1185">Reference proteome</keyword>
<accession>A0ABU5DAJ5</accession>
<feature type="domain" description="DUF6484" evidence="1">
    <location>
        <begin position="39"/>
        <end position="99"/>
    </location>
</feature>
<protein>
    <submittedName>
        <fullName evidence="2">DUF6484 domain-containing protein</fullName>
    </submittedName>
</protein>
<name>A0ABU5DAJ5_9BURK</name>
<proteinExistence type="predicted"/>
<gene>
    <name evidence="2" type="ORF">SNE35_02150</name>
</gene>
<dbReference type="Pfam" id="PF20093">
    <property type="entry name" value="DUF6484"/>
    <property type="match status" value="1"/>
</dbReference>
<evidence type="ECO:0000313" key="3">
    <source>
        <dbReference type="Proteomes" id="UP001285263"/>
    </source>
</evidence>
<organism evidence="2 3">
    <name type="scientific">Roseateles agri</name>
    <dbReference type="NCBI Taxonomy" id="3098619"/>
    <lineage>
        <taxon>Bacteria</taxon>
        <taxon>Pseudomonadati</taxon>
        <taxon>Pseudomonadota</taxon>
        <taxon>Betaproteobacteria</taxon>
        <taxon>Burkholderiales</taxon>
        <taxon>Sphaerotilaceae</taxon>
        <taxon>Roseateles</taxon>
    </lineage>
</organism>
<dbReference type="Proteomes" id="UP001285263">
    <property type="component" value="Unassembled WGS sequence"/>
</dbReference>
<dbReference type="RefSeq" id="WP_320421149.1">
    <property type="nucleotide sequence ID" value="NZ_JAXCLA010000001.1"/>
</dbReference>
<dbReference type="InterPro" id="IPR045506">
    <property type="entry name" value="DUF6484"/>
</dbReference>